<evidence type="ECO:0000259" key="1">
    <source>
        <dbReference type="PROSITE" id="PS50222"/>
    </source>
</evidence>
<dbReference type="InterPro" id="IPR002048">
    <property type="entry name" value="EF_hand_dom"/>
</dbReference>
<reference evidence="2 3" key="1">
    <citation type="journal article" name="Nat. Commun.">
        <title>Undinarchaeota illuminate DPANN phylogeny and the impact of gene transfer on archaeal evolution.</title>
        <authorList>
            <person name="Dombrowski N."/>
            <person name="Williams T.A."/>
            <person name="Sun J."/>
            <person name="Woodcroft B.J."/>
            <person name="Lee J.H."/>
            <person name="Minh B.Q."/>
            <person name="Rinke C."/>
            <person name="Spang A."/>
        </authorList>
    </citation>
    <scope>NUCLEOTIDE SEQUENCE [LARGE SCALE GENOMIC DNA]</scope>
    <source>
        <strain evidence="2">MAG_bin1129</strain>
    </source>
</reference>
<dbReference type="PROSITE" id="PS50222">
    <property type="entry name" value="EF_HAND_2"/>
    <property type="match status" value="1"/>
</dbReference>
<dbReference type="CDD" id="cd00090">
    <property type="entry name" value="HTH_ARSR"/>
    <property type="match status" value="1"/>
</dbReference>
<dbReference type="SMART" id="SM00418">
    <property type="entry name" value="HTH_ARSR"/>
    <property type="match status" value="1"/>
</dbReference>
<dbReference type="InterPro" id="IPR001845">
    <property type="entry name" value="HTH_ArsR_DNA-bd_dom"/>
</dbReference>
<keyword evidence="3" id="KW-1185">Reference proteome</keyword>
<dbReference type="PROSITE" id="PS00018">
    <property type="entry name" value="EF_HAND_1"/>
    <property type="match status" value="1"/>
</dbReference>
<dbReference type="Pfam" id="PF05124">
    <property type="entry name" value="S_layer_C"/>
    <property type="match status" value="1"/>
</dbReference>
<dbReference type="InterPro" id="IPR036388">
    <property type="entry name" value="WH-like_DNA-bd_sf"/>
</dbReference>
<dbReference type="Proteomes" id="UP000646946">
    <property type="component" value="Unassembled WGS sequence"/>
</dbReference>
<dbReference type="Pfam" id="PF12840">
    <property type="entry name" value="HTH_20"/>
    <property type="match status" value="1"/>
</dbReference>
<comment type="caution">
    <text evidence="2">The sequence shown here is derived from an EMBL/GenBank/DDBJ whole genome shotgun (WGS) entry which is preliminary data.</text>
</comment>
<dbReference type="InterPro" id="IPR006454">
    <property type="entry name" value="S_layer_MJ"/>
</dbReference>
<name>A0A832UV46_9ARCH</name>
<dbReference type="Gene3D" id="1.10.10.10">
    <property type="entry name" value="Winged helix-like DNA-binding domain superfamily/Winged helix DNA-binding domain"/>
    <property type="match status" value="1"/>
</dbReference>
<dbReference type="EMBL" id="DVAB01000017">
    <property type="protein sequence ID" value="HIK00265.1"/>
    <property type="molecule type" value="Genomic_DNA"/>
</dbReference>
<dbReference type="SUPFAM" id="SSF46785">
    <property type="entry name" value="Winged helix' DNA-binding domain"/>
    <property type="match status" value="1"/>
</dbReference>
<dbReference type="InterPro" id="IPR011991">
    <property type="entry name" value="ArsR-like_HTH"/>
</dbReference>
<proteinExistence type="predicted"/>
<accession>A0A832UV46</accession>
<dbReference type="InterPro" id="IPR036390">
    <property type="entry name" value="WH_DNA-bd_sf"/>
</dbReference>
<sequence length="307" mass="34493">MYIVEKQSQKLLTLPAKEVKGKSLSVFGSELANRILKFLPEGPAYPKEIAQKLNVHEQKVYYHIKNFERNGLVRVARTENRQGAVAKYYELTEPAFVVRFSDLRETTKISATNENAQKFLDPFVKDGKLNCTIIIGSPQSHGPERARSNDGYYAIDIALFLGSYLSYYSPEPVVKLDTELRNGDLKQNIISLGGPIVNKITERMNAKMPVRFDYKTKNIISKVSGKTYNADETGLVVKMPNPYSKGHWIIIVAGKRYSGTRAATIALTKHTEELAKGNKKDKKVFAKVVEGLDLNSDGIVDEIEFLE</sequence>
<dbReference type="GO" id="GO:0003700">
    <property type="term" value="F:DNA-binding transcription factor activity"/>
    <property type="evidence" value="ECO:0007669"/>
    <property type="project" value="InterPro"/>
</dbReference>
<dbReference type="AlphaFoldDB" id="A0A832UV46"/>
<dbReference type="InterPro" id="IPR018247">
    <property type="entry name" value="EF_Hand_1_Ca_BS"/>
</dbReference>
<evidence type="ECO:0000313" key="3">
    <source>
        <dbReference type="Proteomes" id="UP000646946"/>
    </source>
</evidence>
<organism evidence="2 3">
    <name type="scientific">Candidatus Naiadarchaeum limnaeum</name>
    <dbReference type="NCBI Taxonomy" id="2756139"/>
    <lineage>
        <taxon>Archaea</taxon>
        <taxon>Candidatus Undinarchaeota</taxon>
        <taxon>Candidatus Undinarchaeia</taxon>
        <taxon>Candidatus Naiadarchaeales</taxon>
        <taxon>Candidatus Naiadarchaeaceae</taxon>
        <taxon>Candidatus Naiadarchaeum</taxon>
    </lineage>
</organism>
<gene>
    <name evidence="2" type="ORF">H1016_01865</name>
</gene>
<dbReference type="InterPro" id="IPR022651">
    <property type="entry name" value="S_layer_C"/>
</dbReference>
<evidence type="ECO:0000313" key="2">
    <source>
        <dbReference type="EMBL" id="HIK00265.1"/>
    </source>
</evidence>
<feature type="domain" description="EF-hand" evidence="1">
    <location>
        <begin position="280"/>
        <end position="307"/>
    </location>
</feature>
<protein>
    <submittedName>
        <fullName evidence="2">S-layer protein</fullName>
    </submittedName>
</protein>
<dbReference type="GO" id="GO:0005509">
    <property type="term" value="F:calcium ion binding"/>
    <property type="evidence" value="ECO:0007669"/>
    <property type="project" value="InterPro"/>
</dbReference>
<dbReference type="NCBIfam" id="TIGR01564">
    <property type="entry name" value="S_layer_MJ"/>
    <property type="match status" value="1"/>
</dbReference>